<dbReference type="Pfam" id="PF12327">
    <property type="entry name" value="FtsZ_C"/>
    <property type="match status" value="1"/>
</dbReference>
<dbReference type="PANTHER" id="PTHR30314:SF9">
    <property type="entry name" value="CELL DIVISION PROTEIN FTSZ 2"/>
    <property type="match status" value="1"/>
</dbReference>
<dbReference type="SMR" id="A0AAF0D3V8"/>
<evidence type="ECO:0000259" key="11">
    <source>
        <dbReference type="SMART" id="SM00864"/>
    </source>
</evidence>
<evidence type="ECO:0000256" key="6">
    <source>
        <dbReference type="ARBA" id="ARBA00023210"/>
    </source>
</evidence>
<dbReference type="PRINTS" id="PR00423">
    <property type="entry name" value="CELLDVISFTSZ"/>
</dbReference>
<evidence type="ECO:0000256" key="8">
    <source>
        <dbReference type="HAMAP-Rule" id="MF_00909"/>
    </source>
</evidence>
<dbReference type="InterPro" id="IPR000158">
    <property type="entry name" value="Cell_div_FtsZ"/>
</dbReference>
<dbReference type="SUPFAM" id="SSF55307">
    <property type="entry name" value="Tubulin C-terminal domain-like"/>
    <property type="match status" value="1"/>
</dbReference>
<comment type="function">
    <text evidence="8">Essential cell division protein that forms a contractile ring structure (Z ring) at the future cell division site. The regulation of the ring assembly controls the timing and the location of cell division. One of the functions of the FtsZ ring is to recruit other cell division proteins to the septum to produce a new cell wall between the dividing cells. Binds GTP and shows GTPase activity.</text>
</comment>
<feature type="domain" description="Tubulin/FtsZ 2-layer sandwich" evidence="12">
    <location>
        <begin position="220"/>
        <end position="362"/>
    </location>
</feature>
<dbReference type="GO" id="GO:0005737">
    <property type="term" value="C:cytoplasm"/>
    <property type="evidence" value="ECO:0007669"/>
    <property type="project" value="UniProtKB-SubCell"/>
</dbReference>
<keyword evidence="2 8" id="KW-0963">Cytoplasm</keyword>
<comment type="subunit">
    <text evidence="8">Homodimer. Polymerizes to form a dynamic ring structure in a strictly GTP-dependent manner. Interacts directly with several other division proteins.</text>
</comment>
<keyword evidence="7 8" id="KW-0131">Cell cycle</keyword>
<dbReference type="InterPro" id="IPR045061">
    <property type="entry name" value="FtsZ/CetZ"/>
</dbReference>
<dbReference type="InterPro" id="IPR008280">
    <property type="entry name" value="Tub_FtsZ_C"/>
</dbReference>
<accession>A0AAF0D3V8</accession>
<dbReference type="NCBIfam" id="TIGR00065">
    <property type="entry name" value="ftsZ"/>
    <property type="match status" value="1"/>
</dbReference>
<dbReference type="InterPro" id="IPR036525">
    <property type="entry name" value="Tubulin/FtsZ_GTPase_sf"/>
</dbReference>
<dbReference type="GO" id="GO:0051258">
    <property type="term" value="P:protein polymerization"/>
    <property type="evidence" value="ECO:0007669"/>
    <property type="project" value="UniProtKB-UniRule"/>
</dbReference>
<evidence type="ECO:0000313" key="13">
    <source>
        <dbReference type="EMBL" id="WEU40955.1"/>
    </source>
</evidence>
<feature type="binding site" evidence="8">
    <location>
        <begin position="123"/>
        <end position="125"/>
    </location>
    <ligand>
        <name>GTP</name>
        <dbReference type="ChEBI" id="CHEBI:37565"/>
    </ligand>
</feature>
<dbReference type="InterPro" id="IPR024757">
    <property type="entry name" value="FtsZ_C"/>
</dbReference>
<evidence type="ECO:0000259" key="12">
    <source>
        <dbReference type="SMART" id="SM00865"/>
    </source>
</evidence>
<dbReference type="InterPro" id="IPR018316">
    <property type="entry name" value="Tubulin/FtsZ_2-layer-sand-dom"/>
</dbReference>
<reference evidence="13" key="2">
    <citation type="journal article" date="2022" name="Nat. Microbiol.">
        <title>A closed Candidatus Odinarchaeum chromosome exposes Asgard archaeal viruses.</title>
        <authorList>
            <person name="Tamarit D."/>
            <person name="Caceres E.F."/>
            <person name="Krupovic M."/>
            <person name="Nijland R."/>
            <person name="Eme L."/>
            <person name="Robinson N.P."/>
            <person name="Ettema T.J.G."/>
        </authorList>
    </citation>
    <scope>NUCLEOTIDE SEQUENCE</scope>
    <source>
        <strain evidence="13">LCB_4</strain>
    </source>
</reference>
<dbReference type="SUPFAM" id="SSF52490">
    <property type="entry name" value="Tubulin nucleotide-binding domain-like"/>
    <property type="match status" value="1"/>
</dbReference>
<keyword evidence="4 8" id="KW-0547">Nucleotide-binding</keyword>
<dbReference type="CDD" id="cd02201">
    <property type="entry name" value="FtsZ_type1"/>
    <property type="match status" value="1"/>
</dbReference>
<organism evidence="13 14">
    <name type="scientific">Odinarchaeota yellowstonii (strain LCB_4)</name>
    <dbReference type="NCBI Taxonomy" id="1841599"/>
    <lineage>
        <taxon>Archaea</taxon>
        <taxon>Promethearchaeati</taxon>
        <taxon>Candidatus Odinarchaeota</taxon>
        <taxon>Candidatus Odinarchaeia</taxon>
        <taxon>Candidatus Odinarchaeales</taxon>
        <taxon>Candidatus Odinarchaeaceae</taxon>
        <taxon>Candidatus Odinarchaeum</taxon>
    </lineage>
</organism>
<protein>
    <recommendedName>
        <fullName evidence="8 9">Cell division protein FtsZ</fullName>
    </recommendedName>
</protein>
<dbReference type="AlphaFoldDB" id="A0AAF0D3V8"/>
<comment type="similarity">
    <text evidence="1 8 10">Belongs to the FtsZ family.</text>
</comment>
<dbReference type="EMBL" id="CP091871">
    <property type="protein sequence ID" value="WEU40955.1"/>
    <property type="molecule type" value="Genomic_DNA"/>
</dbReference>
<evidence type="ECO:0000256" key="9">
    <source>
        <dbReference type="NCBIfam" id="TIGR00065"/>
    </source>
</evidence>
<name>A0AAF0D3V8_ODILC</name>
<evidence type="ECO:0000256" key="1">
    <source>
        <dbReference type="ARBA" id="ARBA00009690"/>
    </source>
</evidence>
<dbReference type="GO" id="GO:0032153">
    <property type="term" value="C:cell division site"/>
    <property type="evidence" value="ECO:0007669"/>
    <property type="project" value="UniProtKB-UniRule"/>
</dbReference>
<dbReference type="GO" id="GO:0003924">
    <property type="term" value="F:GTPase activity"/>
    <property type="evidence" value="ECO:0007669"/>
    <property type="project" value="UniProtKB-UniRule"/>
</dbReference>
<evidence type="ECO:0000256" key="10">
    <source>
        <dbReference type="RuleBase" id="RU003360"/>
    </source>
</evidence>
<feature type="domain" description="Tubulin/FtsZ GTPase" evidence="11">
    <location>
        <begin position="28"/>
        <end position="218"/>
    </location>
</feature>
<keyword evidence="5 8" id="KW-0342">GTP-binding</keyword>
<dbReference type="SMART" id="SM00865">
    <property type="entry name" value="Tubulin_C"/>
    <property type="match status" value="1"/>
</dbReference>
<dbReference type="Gene3D" id="3.40.50.1440">
    <property type="entry name" value="Tubulin/FtsZ, GTPase domain"/>
    <property type="match status" value="1"/>
</dbReference>
<feature type="binding site" evidence="8">
    <location>
        <position position="154"/>
    </location>
    <ligand>
        <name>GTP</name>
        <dbReference type="ChEBI" id="CHEBI:37565"/>
    </ligand>
</feature>
<feature type="binding site" evidence="8">
    <location>
        <begin position="36"/>
        <end position="40"/>
    </location>
    <ligand>
        <name>GTP</name>
        <dbReference type="ChEBI" id="CHEBI:37565"/>
    </ligand>
</feature>
<evidence type="ECO:0000256" key="2">
    <source>
        <dbReference type="ARBA" id="ARBA00022490"/>
    </source>
</evidence>
<dbReference type="GO" id="GO:0005525">
    <property type="term" value="F:GTP binding"/>
    <property type="evidence" value="ECO:0007669"/>
    <property type="project" value="UniProtKB-UniRule"/>
</dbReference>
<evidence type="ECO:0000256" key="7">
    <source>
        <dbReference type="ARBA" id="ARBA00023306"/>
    </source>
</evidence>
<dbReference type="SMART" id="SM00864">
    <property type="entry name" value="Tubulin"/>
    <property type="match status" value="1"/>
</dbReference>
<dbReference type="Proteomes" id="UP000186851">
    <property type="component" value="Chromosome"/>
</dbReference>
<dbReference type="GO" id="GO:0043093">
    <property type="term" value="P:FtsZ-dependent cytokinesis"/>
    <property type="evidence" value="ECO:0007669"/>
    <property type="project" value="UniProtKB-UniRule"/>
</dbReference>
<evidence type="ECO:0000256" key="3">
    <source>
        <dbReference type="ARBA" id="ARBA00022618"/>
    </source>
</evidence>
<feature type="binding site" evidence="8">
    <location>
        <position position="200"/>
    </location>
    <ligand>
        <name>GTP</name>
        <dbReference type="ChEBI" id="CHEBI:37565"/>
    </ligand>
</feature>
<comment type="subcellular location">
    <subcellularLocation>
        <location evidence="8">Cytoplasm</location>
    </subcellularLocation>
    <text evidence="8">Assembles at midcell at the inner surface of the cytoplasmic membrane.</text>
</comment>
<reference evidence="13" key="1">
    <citation type="journal article" date="2017" name="Nature">
        <title>Asgard archaea illuminate the origin of eukaryotic cellular complexity.</title>
        <authorList>
            <person name="Zaremba-Niedzwiedzka K."/>
            <person name="Caceres E.F."/>
            <person name="Saw J.H."/>
            <person name="Backstrom D."/>
            <person name="Juzokaite L."/>
            <person name="Vancaester E."/>
            <person name="Seitz K.W."/>
            <person name="Anantharaman K."/>
            <person name="Starnawski P."/>
            <person name="Kjeldsen K.U."/>
            <person name="Scott M.B."/>
            <person name="Nunoura T."/>
            <person name="Banfield J.F."/>
            <person name="Schramm A."/>
            <person name="Baker B.J."/>
            <person name="Spang A."/>
            <person name="Ettema T.J.G."/>
        </authorList>
    </citation>
    <scope>NUCLEOTIDE SEQUENCE</scope>
    <source>
        <strain evidence="13">LCB_4</strain>
    </source>
</reference>
<dbReference type="KEGG" id="oyw:OdinLCB4_003345"/>
<evidence type="ECO:0000256" key="4">
    <source>
        <dbReference type="ARBA" id="ARBA00022741"/>
    </source>
</evidence>
<evidence type="ECO:0000313" key="14">
    <source>
        <dbReference type="Proteomes" id="UP000186851"/>
    </source>
</evidence>
<proteinExistence type="inferred from homology"/>
<feature type="binding site" evidence="8">
    <location>
        <position position="157"/>
    </location>
    <ligand>
        <name>GTP</name>
        <dbReference type="ChEBI" id="CHEBI:37565"/>
    </ligand>
</feature>
<dbReference type="PROSITE" id="PS01135">
    <property type="entry name" value="FTSZ_2"/>
    <property type="match status" value="1"/>
</dbReference>
<dbReference type="HAMAP" id="MF_00909">
    <property type="entry name" value="FtsZ"/>
    <property type="match status" value="1"/>
</dbReference>
<dbReference type="PANTHER" id="PTHR30314">
    <property type="entry name" value="CELL DIVISION PROTEIN FTSZ-RELATED"/>
    <property type="match status" value="1"/>
</dbReference>
<dbReference type="FunFam" id="3.40.50.1440:FF:000001">
    <property type="entry name" value="Cell division protein FtsZ"/>
    <property type="match status" value="1"/>
</dbReference>
<evidence type="ECO:0000256" key="5">
    <source>
        <dbReference type="ARBA" id="ARBA00023134"/>
    </source>
</evidence>
<dbReference type="PROSITE" id="PS01134">
    <property type="entry name" value="FTSZ_1"/>
    <property type="match status" value="1"/>
</dbReference>
<dbReference type="InterPro" id="IPR003008">
    <property type="entry name" value="Tubulin_FtsZ_GTPase"/>
</dbReference>
<dbReference type="Pfam" id="PF00091">
    <property type="entry name" value="Tubulin"/>
    <property type="match status" value="1"/>
</dbReference>
<keyword evidence="3 8" id="KW-0132">Cell division</keyword>
<dbReference type="InterPro" id="IPR020805">
    <property type="entry name" value="Cell_div_FtsZ_CS"/>
</dbReference>
<keyword evidence="6 8" id="KW-0717">Septation</keyword>
<gene>
    <name evidence="8 13" type="primary">ftsZ</name>
    <name evidence="13" type="ORF">OdinLCB4_003345</name>
</gene>
<sequence>MRSLIEDALAHARYEEKTTPVKEAGNARIVVVGTGGGGNNTINRLLTLGIHGAECIAINTDRQHLDFIKAHRKILIGEMITRGLGAGGYPEVGAAAADESRDAIKAALQDSDLVFIAAGMGGGTGTGSAPIIAEIAKDCGAIVVGVVTMPFHVEKARIEKAKVGLEKLQKYADTVVVIDNNRLLEIAPNLPIDKAFCVADEVLANMVKGITETITLPSLINLDYADVRTIMTNGGVALVGLGEASSAEIGSESSSFSSQRSPNINKFKLAGRSRAEIAVKNALNTPLLEVDYEGATGALIHVVGGEDLTLEEANYVAKIVTDKMDPNAMVIWGARVDPQMNGVLRVMLILTGVKSPQILGNSRRERTEITKNHSAKPSNYSSTFTGTDLSVDSFDLGLDRIE</sequence>